<evidence type="ECO:0000256" key="1">
    <source>
        <dbReference type="SAM" id="MobiDB-lite"/>
    </source>
</evidence>
<keyword evidence="3" id="KW-1185">Reference proteome</keyword>
<name>A0A9W6LXU4_9MICO</name>
<reference evidence="2" key="2">
    <citation type="submission" date="2023-01" db="EMBL/GenBank/DDBJ databases">
        <authorList>
            <person name="Sun Q."/>
            <person name="Evtushenko L."/>
        </authorList>
    </citation>
    <scope>NUCLEOTIDE SEQUENCE</scope>
    <source>
        <strain evidence="2">VKM Ac-1401</strain>
    </source>
</reference>
<organism evidence="2 3">
    <name type="scientific">Leifsonia poae</name>
    <dbReference type="NCBI Taxonomy" id="110933"/>
    <lineage>
        <taxon>Bacteria</taxon>
        <taxon>Bacillati</taxon>
        <taxon>Actinomycetota</taxon>
        <taxon>Actinomycetes</taxon>
        <taxon>Micrococcales</taxon>
        <taxon>Microbacteriaceae</taxon>
        <taxon>Leifsonia</taxon>
    </lineage>
</organism>
<sequence length="73" mass="8161">MAPPEQAASDRATTVAAAARPATRVRFMVKVPPVWGVPDGRRPIGGRLRIPVRANAHAKQRRRPRQERQMDAR</sequence>
<protein>
    <submittedName>
        <fullName evidence="2">Uncharacterized protein</fullName>
    </submittedName>
</protein>
<dbReference type="EMBL" id="BSEN01000001">
    <property type="protein sequence ID" value="GLJ74518.1"/>
    <property type="molecule type" value="Genomic_DNA"/>
</dbReference>
<feature type="region of interest" description="Disordered" evidence="1">
    <location>
        <begin position="52"/>
        <end position="73"/>
    </location>
</feature>
<proteinExistence type="predicted"/>
<gene>
    <name evidence="2" type="ORF">GCM10017584_00910</name>
</gene>
<dbReference type="Proteomes" id="UP001142372">
    <property type="component" value="Unassembled WGS sequence"/>
</dbReference>
<evidence type="ECO:0000313" key="2">
    <source>
        <dbReference type="EMBL" id="GLJ74518.1"/>
    </source>
</evidence>
<reference evidence="2" key="1">
    <citation type="journal article" date="2014" name="Int. J. Syst. Evol. Microbiol.">
        <title>Complete genome sequence of Corynebacterium casei LMG S-19264T (=DSM 44701T), isolated from a smear-ripened cheese.</title>
        <authorList>
            <consortium name="US DOE Joint Genome Institute (JGI-PGF)"/>
            <person name="Walter F."/>
            <person name="Albersmeier A."/>
            <person name="Kalinowski J."/>
            <person name="Ruckert C."/>
        </authorList>
    </citation>
    <scope>NUCLEOTIDE SEQUENCE</scope>
    <source>
        <strain evidence="2">VKM Ac-1401</strain>
    </source>
</reference>
<accession>A0A9W6LXU4</accession>
<comment type="caution">
    <text evidence="2">The sequence shown here is derived from an EMBL/GenBank/DDBJ whole genome shotgun (WGS) entry which is preliminary data.</text>
</comment>
<evidence type="ECO:0000313" key="3">
    <source>
        <dbReference type="Proteomes" id="UP001142372"/>
    </source>
</evidence>
<dbReference type="AlphaFoldDB" id="A0A9W6LXU4"/>
<feature type="compositionally biased region" description="Basic residues" evidence="1">
    <location>
        <begin position="56"/>
        <end position="65"/>
    </location>
</feature>